<evidence type="ECO:0000313" key="7">
    <source>
        <dbReference type="Proteomes" id="UP001142489"/>
    </source>
</evidence>
<dbReference type="EMBL" id="JAPFRF010000011">
    <property type="protein sequence ID" value="KAJ7317345.1"/>
    <property type="molecule type" value="Genomic_DNA"/>
</dbReference>
<dbReference type="InterPro" id="IPR003879">
    <property type="entry name" value="Butyrophylin_SPRY"/>
</dbReference>
<dbReference type="AlphaFoldDB" id="A0A9Q0XKY2"/>
<dbReference type="Pfam" id="PF00622">
    <property type="entry name" value="SPRY"/>
    <property type="match status" value="1"/>
</dbReference>
<dbReference type="InterPro" id="IPR001870">
    <property type="entry name" value="B30.2/SPRY"/>
</dbReference>
<evidence type="ECO:0000256" key="3">
    <source>
        <dbReference type="ARBA" id="ARBA00034460"/>
    </source>
</evidence>
<protein>
    <recommendedName>
        <fullName evidence="5">B30.2/SPRY domain-containing protein</fullName>
    </recommendedName>
</protein>
<feature type="transmembrane region" description="Helical" evidence="4">
    <location>
        <begin position="47"/>
        <end position="73"/>
    </location>
</feature>
<dbReference type="InterPro" id="IPR003877">
    <property type="entry name" value="SPRY_dom"/>
</dbReference>
<dbReference type="Pfam" id="PF13765">
    <property type="entry name" value="PRY"/>
    <property type="match status" value="1"/>
</dbReference>
<dbReference type="InterPro" id="IPR006574">
    <property type="entry name" value="PRY"/>
</dbReference>
<dbReference type="SUPFAM" id="SSF49899">
    <property type="entry name" value="Concanavalin A-like lectins/glucanases"/>
    <property type="match status" value="1"/>
</dbReference>
<sequence length="273" mass="30939">MISFEYQPEERTCEMEDEEGYMAIDPGRRSVFNLPTPPKTEVSSSKFWRIAVIILLVGSIALNVALIVLLIVFQMEGVQKDPSAPASSNSCEWIPGNTEAPITLDPETAHRRLVVSKDRKSVRWGKEEQPLPNNTERFDRRVWVLGKPGFNSGRHCWEVEVKGDGEWAVGVAKVTLRRKGEVNFSPTEGLWAVGEYFGKGNYIAFTAPQHTPLSLGKKPRRIRVFLDYSERLLDFFSPESKASIYMFSSASFSGETIQPWFRVWDGTELILHP</sequence>
<comment type="similarity">
    <text evidence="1">Belongs to the ohanin/vespryn family.</text>
</comment>
<evidence type="ECO:0000313" key="6">
    <source>
        <dbReference type="EMBL" id="KAJ7317345.1"/>
    </source>
</evidence>
<dbReference type="InterPro" id="IPR013320">
    <property type="entry name" value="ConA-like_dom_sf"/>
</dbReference>
<organism evidence="6 7">
    <name type="scientific">Phrynocephalus forsythii</name>
    <dbReference type="NCBI Taxonomy" id="171643"/>
    <lineage>
        <taxon>Eukaryota</taxon>
        <taxon>Metazoa</taxon>
        <taxon>Chordata</taxon>
        <taxon>Craniata</taxon>
        <taxon>Vertebrata</taxon>
        <taxon>Euteleostomi</taxon>
        <taxon>Lepidosauria</taxon>
        <taxon>Squamata</taxon>
        <taxon>Bifurcata</taxon>
        <taxon>Unidentata</taxon>
        <taxon>Episquamata</taxon>
        <taxon>Toxicofera</taxon>
        <taxon>Iguania</taxon>
        <taxon>Acrodonta</taxon>
        <taxon>Agamidae</taxon>
        <taxon>Agaminae</taxon>
        <taxon>Phrynocephalus</taxon>
    </lineage>
</organism>
<dbReference type="OrthoDB" id="6105938at2759"/>
<dbReference type="FunFam" id="2.60.120.920:FF:000004">
    <property type="entry name" value="Butyrophilin subfamily 1 member A1"/>
    <property type="match status" value="1"/>
</dbReference>
<dbReference type="PANTHER" id="PTHR24103">
    <property type="entry name" value="E3 UBIQUITIN-PROTEIN LIGASE TRIM"/>
    <property type="match status" value="1"/>
</dbReference>
<comment type="function">
    <text evidence="3">Neurotoxin that produces dose-dependent hypolocomotion and hyperalgesia in mice. May directly act on the central nervous system, as it is 6500-fold more potent when administered intracerebroventricularly than intraperitoneal.</text>
</comment>
<reference evidence="6" key="1">
    <citation type="journal article" date="2023" name="DNA Res.">
        <title>Chromosome-level genome assembly of Phrynocephalus forsythii using third-generation DNA sequencing and Hi-C analysis.</title>
        <authorList>
            <person name="Qi Y."/>
            <person name="Zhao W."/>
            <person name="Zhao Y."/>
            <person name="Niu C."/>
            <person name="Cao S."/>
            <person name="Zhang Y."/>
        </authorList>
    </citation>
    <scope>NUCLEOTIDE SEQUENCE</scope>
    <source>
        <tissue evidence="6">Muscle</tissue>
    </source>
</reference>
<keyword evidence="2" id="KW-0800">Toxin</keyword>
<dbReference type="InterPro" id="IPR043136">
    <property type="entry name" value="B30.2/SPRY_sf"/>
</dbReference>
<keyword evidence="4" id="KW-1133">Transmembrane helix</keyword>
<dbReference type="Proteomes" id="UP001142489">
    <property type="component" value="Unassembled WGS sequence"/>
</dbReference>
<keyword evidence="4" id="KW-0812">Transmembrane</keyword>
<evidence type="ECO:0000256" key="2">
    <source>
        <dbReference type="ARBA" id="ARBA00022699"/>
    </source>
</evidence>
<keyword evidence="4" id="KW-0472">Membrane</keyword>
<dbReference type="PRINTS" id="PR01407">
    <property type="entry name" value="BUTYPHLNCDUF"/>
</dbReference>
<comment type="caution">
    <text evidence="6">The sequence shown here is derived from an EMBL/GenBank/DDBJ whole genome shotgun (WGS) entry which is preliminary data.</text>
</comment>
<accession>A0A9Q0XKY2</accession>
<feature type="domain" description="B30.2/SPRY" evidence="5">
    <location>
        <begin position="82"/>
        <end position="273"/>
    </location>
</feature>
<dbReference type="SMART" id="SM00589">
    <property type="entry name" value="PRY"/>
    <property type="match status" value="1"/>
</dbReference>
<evidence type="ECO:0000259" key="5">
    <source>
        <dbReference type="PROSITE" id="PS50188"/>
    </source>
</evidence>
<evidence type="ECO:0000256" key="4">
    <source>
        <dbReference type="SAM" id="Phobius"/>
    </source>
</evidence>
<dbReference type="CDD" id="cd12888">
    <property type="entry name" value="SPRY_PRY_TRIM7_like"/>
    <property type="match status" value="1"/>
</dbReference>
<proteinExistence type="inferred from homology"/>
<dbReference type="InterPro" id="IPR050143">
    <property type="entry name" value="TRIM/RBCC"/>
</dbReference>
<dbReference type="SMART" id="SM00449">
    <property type="entry name" value="SPRY"/>
    <property type="match status" value="1"/>
</dbReference>
<dbReference type="Gene3D" id="2.60.120.920">
    <property type="match status" value="1"/>
</dbReference>
<gene>
    <name evidence="6" type="ORF">JRQ81_003507</name>
</gene>
<dbReference type="PROSITE" id="PS50188">
    <property type="entry name" value="B302_SPRY"/>
    <property type="match status" value="1"/>
</dbReference>
<name>A0A9Q0XKY2_9SAUR</name>
<evidence type="ECO:0000256" key="1">
    <source>
        <dbReference type="ARBA" id="ARBA00009651"/>
    </source>
</evidence>
<keyword evidence="2" id="KW-0528">Neurotoxin</keyword>
<keyword evidence="7" id="KW-1185">Reference proteome</keyword>